<feature type="coiled-coil region" evidence="1">
    <location>
        <begin position="17"/>
        <end position="74"/>
    </location>
</feature>
<feature type="non-terminal residue" evidence="2">
    <location>
        <position position="1"/>
    </location>
</feature>
<proteinExistence type="predicted"/>
<sequence>KELEAAKKKILNFNKILIKKKQNYIELQTKIKDLTKKVESFKKEVRILNKQKIVNEEREQVIIYKENLEKLSTK</sequence>
<organism evidence="2 3">
    <name type="scientific">Gigaspora margarita</name>
    <dbReference type="NCBI Taxonomy" id="4874"/>
    <lineage>
        <taxon>Eukaryota</taxon>
        <taxon>Fungi</taxon>
        <taxon>Fungi incertae sedis</taxon>
        <taxon>Mucoromycota</taxon>
        <taxon>Glomeromycotina</taxon>
        <taxon>Glomeromycetes</taxon>
        <taxon>Diversisporales</taxon>
        <taxon>Gigasporaceae</taxon>
        <taxon>Gigaspora</taxon>
    </lineage>
</organism>
<keyword evidence="3" id="KW-1185">Reference proteome</keyword>
<evidence type="ECO:0000256" key="1">
    <source>
        <dbReference type="SAM" id="Coils"/>
    </source>
</evidence>
<gene>
    <name evidence="2" type="ORF">GMARGA_LOCUS24669</name>
</gene>
<accession>A0ABN7VZ66</accession>
<protein>
    <submittedName>
        <fullName evidence="2">37681_t:CDS:1</fullName>
    </submittedName>
</protein>
<reference evidence="2 3" key="1">
    <citation type="submission" date="2021-06" db="EMBL/GenBank/DDBJ databases">
        <authorList>
            <person name="Kallberg Y."/>
            <person name="Tangrot J."/>
            <person name="Rosling A."/>
        </authorList>
    </citation>
    <scope>NUCLEOTIDE SEQUENCE [LARGE SCALE GENOMIC DNA]</scope>
    <source>
        <strain evidence="2 3">120-4 pot B 10/14</strain>
    </source>
</reference>
<comment type="caution">
    <text evidence="2">The sequence shown here is derived from an EMBL/GenBank/DDBJ whole genome shotgun (WGS) entry which is preliminary data.</text>
</comment>
<evidence type="ECO:0000313" key="2">
    <source>
        <dbReference type="EMBL" id="CAG8808258.1"/>
    </source>
</evidence>
<dbReference type="EMBL" id="CAJVQB010026312">
    <property type="protein sequence ID" value="CAG8808258.1"/>
    <property type="molecule type" value="Genomic_DNA"/>
</dbReference>
<dbReference type="Proteomes" id="UP000789901">
    <property type="component" value="Unassembled WGS sequence"/>
</dbReference>
<evidence type="ECO:0000313" key="3">
    <source>
        <dbReference type="Proteomes" id="UP000789901"/>
    </source>
</evidence>
<keyword evidence="1" id="KW-0175">Coiled coil</keyword>
<name>A0ABN7VZ66_GIGMA</name>